<evidence type="ECO:0000313" key="3">
    <source>
        <dbReference type="Proteomes" id="UP001575622"/>
    </source>
</evidence>
<comment type="caution">
    <text evidence="2">The sequence shown here is derived from an EMBL/GenBank/DDBJ whole genome shotgun (WGS) entry which is preliminary data.</text>
</comment>
<organism evidence="2 3">
    <name type="scientific">Paenibacillus oleatilyticus</name>
    <dbReference type="NCBI Taxonomy" id="2594886"/>
    <lineage>
        <taxon>Bacteria</taxon>
        <taxon>Bacillati</taxon>
        <taxon>Bacillota</taxon>
        <taxon>Bacilli</taxon>
        <taxon>Bacillales</taxon>
        <taxon>Paenibacillaceae</taxon>
        <taxon>Paenibacillus</taxon>
    </lineage>
</organism>
<feature type="domain" description="Elp3/MiaA/NifB-like radical SAM core" evidence="1">
    <location>
        <begin position="50"/>
        <end position="291"/>
    </location>
</feature>
<sequence>MFIQDVVRKIWEPITKEYNEAYEQSMKLSAEELYDIHSKNEMEKYEYESVTMNMLASCGCSYRLNNRELSGCSMCDYQSEKASAQGSLLALREKSPELYAKAIVNGFYNARGQKDVPNIIEHISGYDTLDEQETPDELMNALYHENSQLFETRPYKYNIEARAASITPTKLEKLKEKMGKRKRSVFEFGVEVSDEWLRCHWLNKGTTNSQISKAIQNIHDAGFQAIGDLIIGVPGLTEQQAVQLFKDAALWLDQEGADLIVVLPLNRKKYTLQGYLHQHLHSNQALEEVGLAQGEHTGLPWLFTVINALVAVFEERPELVWKMNLAQISPATNSIKNDTAYNGSPESLSTKLCIQALNEFQTTKDIGKLLDVQKKWEGDECYKVYRELLVKQEKLNNIYDTIDLVGKELSRSLFLDQWEGQYSKLKRELYKEKQLKTGR</sequence>
<protein>
    <recommendedName>
        <fullName evidence="1">Elp3/MiaA/NifB-like radical SAM core domain-containing protein</fullName>
    </recommendedName>
</protein>
<dbReference type="SUPFAM" id="SSF102114">
    <property type="entry name" value="Radical SAM enzymes"/>
    <property type="match status" value="1"/>
</dbReference>
<evidence type="ECO:0000313" key="2">
    <source>
        <dbReference type="EMBL" id="MFB0846533.1"/>
    </source>
</evidence>
<accession>A0ABV4VA67</accession>
<name>A0ABV4VA67_9BACL</name>
<keyword evidence="3" id="KW-1185">Reference proteome</keyword>
<dbReference type="InterPro" id="IPR006638">
    <property type="entry name" value="Elp3/MiaA/NifB-like_rSAM"/>
</dbReference>
<dbReference type="RefSeq" id="WP_373956483.1">
    <property type="nucleotide sequence ID" value="NZ_JBHDLN010000022.1"/>
</dbReference>
<dbReference type="EMBL" id="JBHDLN010000022">
    <property type="protein sequence ID" value="MFB0846533.1"/>
    <property type="molecule type" value="Genomic_DNA"/>
</dbReference>
<dbReference type="Proteomes" id="UP001575622">
    <property type="component" value="Unassembled WGS sequence"/>
</dbReference>
<dbReference type="SMART" id="SM00729">
    <property type="entry name" value="Elp3"/>
    <property type="match status" value="1"/>
</dbReference>
<evidence type="ECO:0000259" key="1">
    <source>
        <dbReference type="SMART" id="SM00729"/>
    </source>
</evidence>
<dbReference type="InterPro" id="IPR058240">
    <property type="entry name" value="rSAM_sf"/>
</dbReference>
<reference evidence="2 3" key="1">
    <citation type="submission" date="2024-09" db="EMBL/GenBank/DDBJ databases">
        <authorList>
            <person name="Makale K.P.P."/>
            <person name="Makhzoum A."/>
            <person name="Rantong G."/>
            <person name="Rahube T.O."/>
        </authorList>
    </citation>
    <scope>NUCLEOTIDE SEQUENCE [LARGE SCALE GENOMIC DNA]</scope>
    <source>
        <strain evidence="2 3">KM_D13</strain>
    </source>
</reference>
<proteinExistence type="predicted"/>
<gene>
    <name evidence="2" type="ORF">ACEU3E_30495</name>
</gene>